<dbReference type="Proteomes" id="UP000184267">
    <property type="component" value="Unassembled WGS sequence"/>
</dbReference>
<name>A0A1M2VLT5_TRAPU</name>
<evidence type="ECO:0000313" key="2">
    <source>
        <dbReference type="Proteomes" id="UP000184267"/>
    </source>
</evidence>
<organism evidence="1 2">
    <name type="scientific">Trametes pubescens</name>
    <name type="common">White-rot fungus</name>
    <dbReference type="NCBI Taxonomy" id="154538"/>
    <lineage>
        <taxon>Eukaryota</taxon>
        <taxon>Fungi</taxon>
        <taxon>Dikarya</taxon>
        <taxon>Basidiomycota</taxon>
        <taxon>Agaricomycotina</taxon>
        <taxon>Agaricomycetes</taxon>
        <taxon>Polyporales</taxon>
        <taxon>Polyporaceae</taxon>
        <taxon>Trametes</taxon>
    </lineage>
</organism>
<keyword evidence="2" id="KW-1185">Reference proteome</keyword>
<gene>
    <name evidence="1" type="ORF">TRAPUB_553</name>
</gene>
<proteinExistence type="predicted"/>
<dbReference type="EMBL" id="MNAD01001030">
    <property type="protein sequence ID" value="OJT08547.1"/>
    <property type="molecule type" value="Genomic_DNA"/>
</dbReference>
<comment type="caution">
    <text evidence="1">The sequence shown here is derived from an EMBL/GenBank/DDBJ whole genome shotgun (WGS) entry which is preliminary data.</text>
</comment>
<accession>A0A1M2VLT5</accession>
<reference evidence="1 2" key="1">
    <citation type="submission" date="2016-10" db="EMBL/GenBank/DDBJ databases">
        <title>Genome sequence of the basidiomycete white-rot fungus Trametes pubescens.</title>
        <authorList>
            <person name="Makela M.R."/>
            <person name="Granchi Z."/>
            <person name="Peng M."/>
            <person name="De Vries R.P."/>
            <person name="Grigoriev I."/>
            <person name="Riley R."/>
            <person name="Hilden K."/>
        </authorList>
    </citation>
    <scope>NUCLEOTIDE SEQUENCE [LARGE SCALE GENOMIC DNA]</scope>
    <source>
        <strain evidence="1 2">FBCC735</strain>
    </source>
</reference>
<protein>
    <submittedName>
        <fullName evidence="1">Uncharacterized protein</fullName>
    </submittedName>
</protein>
<evidence type="ECO:0000313" key="1">
    <source>
        <dbReference type="EMBL" id="OJT08547.1"/>
    </source>
</evidence>
<dbReference type="AlphaFoldDB" id="A0A1M2VLT5"/>
<sequence>MEYCPFPIELCNAIMDALSEHHKFQWSWSFAESDATRSLILSLILKRSNDVFDYKGANNLFMHSFPNLRDLLCDGVRFDVAPQLSFRAMMDAVWAFPNLASLRIEQDVFGLPLADSHHDPDPSPIESGNLSVVCEYLGACRQLKKLELDQFILRSVAVAPTGASMFGYAITELSLIVPLDLKVKGLRFTLNHLGLRELKKVLKNSLPALHSISITVESVASEW</sequence>